<proteinExistence type="predicted"/>
<dbReference type="Proteomes" id="UP000031575">
    <property type="component" value="Unassembled WGS sequence"/>
</dbReference>
<accession>A0A0C2J815</accession>
<feature type="region of interest" description="Disordered" evidence="1">
    <location>
        <begin position="105"/>
        <end position="239"/>
    </location>
</feature>
<dbReference type="AlphaFoldDB" id="A0A0C2J815"/>
<gene>
    <name evidence="2" type="ORF">SPBR_03473</name>
</gene>
<dbReference type="RefSeq" id="XP_040623140.1">
    <property type="nucleotide sequence ID" value="XM_040761764.1"/>
</dbReference>
<dbReference type="GeneID" id="63676685"/>
<feature type="compositionally biased region" description="Polar residues" evidence="1">
    <location>
        <begin position="230"/>
        <end position="239"/>
    </location>
</feature>
<comment type="caution">
    <text evidence="2">The sequence shown here is derived from an EMBL/GenBank/DDBJ whole genome shotgun (WGS) entry which is preliminary data.</text>
</comment>
<dbReference type="VEuPathDB" id="FungiDB:SPBR_03473"/>
<feature type="compositionally biased region" description="Low complexity" evidence="1">
    <location>
        <begin position="205"/>
        <end position="223"/>
    </location>
</feature>
<name>A0A0C2J815_9PEZI</name>
<feature type="compositionally biased region" description="Low complexity" evidence="1">
    <location>
        <begin position="321"/>
        <end position="348"/>
    </location>
</feature>
<evidence type="ECO:0000313" key="2">
    <source>
        <dbReference type="EMBL" id="KIH95130.1"/>
    </source>
</evidence>
<dbReference type="HOGENOM" id="CLU_634868_0_0_1"/>
<evidence type="ECO:0000256" key="1">
    <source>
        <dbReference type="SAM" id="MobiDB-lite"/>
    </source>
</evidence>
<reference evidence="2 3" key="1">
    <citation type="journal article" date="2014" name="BMC Genomics">
        <title>Comparative genomics of the major fungal agents of human and animal Sporotrichosis: Sporothrix schenckii and Sporothrix brasiliensis.</title>
        <authorList>
            <person name="Teixeira M.M."/>
            <person name="de Almeida L.G."/>
            <person name="Kubitschek-Barreira P."/>
            <person name="Alves F.L."/>
            <person name="Kioshima E.S."/>
            <person name="Abadio A.K."/>
            <person name="Fernandes L."/>
            <person name="Derengowski L.S."/>
            <person name="Ferreira K.S."/>
            <person name="Souza R.C."/>
            <person name="Ruiz J.C."/>
            <person name="de Andrade N.C."/>
            <person name="Paes H.C."/>
            <person name="Nicola A.M."/>
            <person name="Albuquerque P."/>
            <person name="Gerber A.L."/>
            <person name="Martins V.P."/>
            <person name="Peconick L.D."/>
            <person name="Neto A.V."/>
            <person name="Chaucanez C.B."/>
            <person name="Silva P.A."/>
            <person name="Cunha O.L."/>
            <person name="de Oliveira F.F."/>
            <person name="dos Santos T.C."/>
            <person name="Barros A.L."/>
            <person name="Soares M.A."/>
            <person name="de Oliveira L.M."/>
            <person name="Marini M.M."/>
            <person name="Villalobos-Duno H."/>
            <person name="Cunha M.M."/>
            <person name="de Hoog S."/>
            <person name="da Silveira J.F."/>
            <person name="Henrissat B."/>
            <person name="Nino-Vega G.A."/>
            <person name="Cisalpino P.S."/>
            <person name="Mora-Montes H.M."/>
            <person name="Almeida S.R."/>
            <person name="Stajich J.E."/>
            <person name="Lopes-Bezerra L.M."/>
            <person name="Vasconcelos A.T."/>
            <person name="Felipe M.S."/>
        </authorList>
    </citation>
    <scope>NUCLEOTIDE SEQUENCE [LARGE SCALE GENOMIC DNA]</scope>
    <source>
        <strain evidence="2 3">5110</strain>
    </source>
</reference>
<dbReference type="OrthoDB" id="5245244at2759"/>
<feature type="compositionally biased region" description="Low complexity" evidence="1">
    <location>
        <begin position="144"/>
        <end position="172"/>
    </location>
</feature>
<keyword evidence="3" id="KW-1185">Reference proteome</keyword>
<protein>
    <submittedName>
        <fullName evidence="2">Uncharacterized protein</fullName>
    </submittedName>
</protein>
<feature type="compositionally biased region" description="Polar residues" evidence="1">
    <location>
        <begin position="173"/>
        <end position="197"/>
    </location>
</feature>
<organism evidence="2 3">
    <name type="scientific">Sporothrix brasiliensis 5110</name>
    <dbReference type="NCBI Taxonomy" id="1398154"/>
    <lineage>
        <taxon>Eukaryota</taxon>
        <taxon>Fungi</taxon>
        <taxon>Dikarya</taxon>
        <taxon>Ascomycota</taxon>
        <taxon>Pezizomycotina</taxon>
        <taxon>Sordariomycetes</taxon>
        <taxon>Sordariomycetidae</taxon>
        <taxon>Ophiostomatales</taxon>
        <taxon>Ophiostomataceae</taxon>
        <taxon>Sporothrix</taxon>
    </lineage>
</organism>
<feature type="region of interest" description="Disordered" evidence="1">
    <location>
        <begin position="317"/>
        <end position="432"/>
    </location>
</feature>
<feature type="compositionally biased region" description="Pro residues" evidence="1">
    <location>
        <begin position="110"/>
        <end position="124"/>
    </location>
</feature>
<dbReference type="EMBL" id="AWTV01000002">
    <property type="protein sequence ID" value="KIH95130.1"/>
    <property type="molecule type" value="Genomic_DNA"/>
</dbReference>
<feature type="compositionally biased region" description="Polar residues" evidence="1">
    <location>
        <begin position="385"/>
        <end position="406"/>
    </location>
</feature>
<sequence length="432" mass="44911">MPALEHHNGQFVVSDVSCCSVLKMGANAVEAVEAAEAFASIKTSTSTTGTGTIAKTTGASRIAADRIPTTGTDNSSRAATATSAGITTITADTPTSGTGVDAAKVQVEDPAPPPKKYARIPPPIEIGGKLRNSTAFLLSPSPPQSALLSPPSGTLFSTPSTSSLQSPFSSLFNNTVSAPDTRASSPSSRTLTKTAIGSHTDDDGTNNSSNSSSRTNNDDTASTCVHGASESVSNPTSPTLTVWPGYNGIGGHDTDSDNLASQLIGPVRCRSLSAGHSSMTMTATAATRNATASDNCDHNHGHFLRASFDGTAAGRMNTARTSTSSHGNGNSKSNSSNSRWRPTSAKSARSAERVRRRSPSPLFNPFARVSRHRHNDTRDNNNNDSMLASTSNGRQPTYNRRGSLSSGAAPPPLTREEFEALPVAIQRKIDPT</sequence>
<evidence type="ECO:0000313" key="3">
    <source>
        <dbReference type="Proteomes" id="UP000031575"/>
    </source>
</evidence>